<dbReference type="InterPro" id="IPR023346">
    <property type="entry name" value="Lysozyme-like_dom_sf"/>
</dbReference>
<evidence type="ECO:0000259" key="5">
    <source>
        <dbReference type="Pfam" id="PF01464"/>
    </source>
</evidence>
<dbReference type="RefSeq" id="WP_160737970.1">
    <property type="nucleotide sequence ID" value="NZ_WTYQ01000001.1"/>
</dbReference>
<dbReference type="GO" id="GO:0004553">
    <property type="term" value="F:hydrolase activity, hydrolyzing O-glycosyl compounds"/>
    <property type="evidence" value="ECO:0007669"/>
    <property type="project" value="InterPro"/>
</dbReference>
<evidence type="ECO:0000256" key="3">
    <source>
        <dbReference type="ARBA" id="ARBA00022729"/>
    </source>
</evidence>
<dbReference type="AlphaFoldDB" id="A0A845A6V9"/>
<comment type="similarity">
    <text evidence="2">Belongs to the virb1 family.</text>
</comment>
<accession>A0A845A6V9</accession>
<organism evidence="6 7">
    <name type="scientific">Altericroceibacterium indicum</name>
    <dbReference type="NCBI Taxonomy" id="374177"/>
    <lineage>
        <taxon>Bacteria</taxon>
        <taxon>Pseudomonadati</taxon>
        <taxon>Pseudomonadota</taxon>
        <taxon>Alphaproteobacteria</taxon>
        <taxon>Sphingomonadales</taxon>
        <taxon>Erythrobacteraceae</taxon>
        <taxon>Altericroceibacterium</taxon>
    </lineage>
</organism>
<dbReference type="CDD" id="cd13401">
    <property type="entry name" value="Slt70-like"/>
    <property type="match status" value="1"/>
</dbReference>
<dbReference type="SUPFAM" id="SSF48435">
    <property type="entry name" value="Bacterial muramidases"/>
    <property type="match status" value="1"/>
</dbReference>
<dbReference type="PANTHER" id="PTHR37423:SF2">
    <property type="entry name" value="MEMBRANE-BOUND LYTIC MUREIN TRANSGLYCOSYLASE C"/>
    <property type="match status" value="1"/>
</dbReference>
<evidence type="ECO:0000313" key="6">
    <source>
        <dbReference type="EMBL" id="MXP24771.1"/>
    </source>
</evidence>
<comment type="caution">
    <text evidence="6">The sequence shown here is derived from an EMBL/GenBank/DDBJ whole genome shotgun (WGS) entry which is preliminary data.</text>
</comment>
<feature type="chain" id="PRO_5032658469" evidence="4">
    <location>
        <begin position="25"/>
        <end position="646"/>
    </location>
</feature>
<gene>
    <name evidence="6" type="ORF">GRI39_01755</name>
</gene>
<sequence>MSSMVRTSLLAALLASTVSASAPAAAQDADRWDNARQNLVAREPGRMAQAVDRWQQLKSNSRLSFDDYANFLITYPGFPDAGTLQKYAEGRLGSEFVDPARLVAFFDRYPPVTNEAKAQYALALSGQRPNDAFAMAREAWRGGGMDETAEASIYAMFGRQFTPADQEARLDALLWQRDREAAERQIAFAPPEKRALFTARLSILQGGDGATNAPGALSDPGYLFNRSRELRLEGRPSDAVSMLANRPQLSSIPFDQTAWVEELLNVARIADARSAQRIAASVDDAFAAGADVSTRGYKLRDDYTSLMWLGGTKALWELGDAVAAAPLFFRYGAAAQTPQTRSKGFFWAGLAEQRAGKTGEARGYFEMAADYPDRFYGLMALEALGRKVPDFSDMPTTQPTSAERAAFYAQPLTQAVAEVARDAPWSTGIRFYREIASQAHTEDEHLLVAQLAQQIGRRDLAVNVGEAAGADGLKGFTRLAFPTLNTPPGTDWTMVHAIARQESQFADNAISHAGARGLMQLMPGTAREQAGKTGIQYMSASLIDDPSYNIRLGNGYFQRMLNYYNGSYPLAVAAYNAGPGNVNKWLRANGDPRTPSVDWVRWIEEIPIFETKNYVQRVLENAVVYEAIYPDKATYGQPRKLSDFLK</sequence>
<dbReference type="EMBL" id="WTYQ01000001">
    <property type="protein sequence ID" value="MXP24771.1"/>
    <property type="molecule type" value="Genomic_DNA"/>
</dbReference>
<dbReference type="Gene3D" id="1.25.20.10">
    <property type="entry name" value="Bacterial muramidases"/>
    <property type="match status" value="1"/>
</dbReference>
<dbReference type="Pfam" id="PF01464">
    <property type="entry name" value="SLT"/>
    <property type="match status" value="1"/>
</dbReference>
<dbReference type="OrthoDB" id="9815002at2"/>
<feature type="domain" description="Transglycosylase SLT" evidence="5">
    <location>
        <begin position="489"/>
        <end position="591"/>
    </location>
</feature>
<evidence type="ECO:0000256" key="2">
    <source>
        <dbReference type="ARBA" id="ARBA00009387"/>
    </source>
</evidence>
<dbReference type="InterPro" id="IPR008939">
    <property type="entry name" value="Lytic_TGlycosylase_superhlx_U"/>
</dbReference>
<dbReference type="Gene3D" id="1.10.530.10">
    <property type="match status" value="1"/>
</dbReference>
<evidence type="ECO:0000256" key="1">
    <source>
        <dbReference type="ARBA" id="ARBA00007734"/>
    </source>
</evidence>
<dbReference type="PANTHER" id="PTHR37423">
    <property type="entry name" value="SOLUBLE LYTIC MUREIN TRANSGLYCOSYLASE-RELATED"/>
    <property type="match status" value="1"/>
</dbReference>
<proteinExistence type="inferred from homology"/>
<dbReference type="InterPro" id="IPR008258">
    <property type="entry name" value="Transglycosylase_SLT_dom_1"/>
</dbReference>
<protein>
    <submittedName>
        <fullName evidence="6">Transglycosylase SLT domain-containing protein</fullName>
    </submittedName>
</protein>
<reference evidence="6 7" key="1">
    <citation type="submission" date="2019-12" db="EMBL/GenBank/DDBJ databases">
        <title>Genomic-based taxomic classification of the family Erythrobacteraceae.</title>
        <authorList>
            <person name="Xu L."/>
        </authorList>
    </citation>
    <scope>NUCLEOTIDE SEQUENCE [LARGE SCALE GENOMIC DNA]</scope>
    <source>
        <strain evidence="6 7">DSM 18604</strain>
    </source>
</reference>
<keyword evidence="7" id="KW-1185">Reference proteome</keyword>
<comment type="similarity">
    <text evidence="1">Belongs to the transglycosylase Slt family.</text>
</comment>
<feature type="signal peptide" evidence="4">
    <location>
        <begin position="1"/>
        <end position="24"/>
    </location>
</feature>
<dbReference type="GO" id="GO:0042597">
    <property type="term" value="C:periplasmic space"/>
    <property type="evidence" value="ECO:0007669"/>
    <property type="project" value="InterPro"/>
</dbReference>
<dbReference type="Proteomes" id="UP000460561">
    <property type="component" value="Unassembled WGS sequence"/>
</dbReference>
<name>A0A845A6V9_9SPHN</name>
<dbReference type="SUPFAM" id="SSF53955">
    <property type="entry name" value="Lysozyme-like"/>
    <property type="match status" value="1"/>
</dbReference>
<evidence type="ECO:0000313" key="7">
    <source>
        <dbReference type="Proteomes" id="UP000460561"/>
    </source>
</evidence>
<evidence type="ECO:0000256" key="4">
    <source>
        <dbReference type="SAM" id="SignalP"/>
    </source>
</evidence>
<keyword evidence="3 4" id="KW-0732">Signal</keyword>